<name>A0A2R6C755_9ARCH</name>
<organism evidence="3 4">
    <name type="scientific">Candidatus Marsarchaeota G2 archaeon BE_D</name>
    <dbReference type="NCBI Taxonomy" id="1978158"/>
    <lineage>
        <taxon>Archaea</taxon>
        <taxon>Candidatus Marsarchaeota</taxon>
        <taxon>Candidatus Marsarchaeota group 2</taxon>
    </lineage>
</organism>
<dbReference type="EMBL" id="NEXF01000418">
    <property type="protein sequence ID" value="PSO06711.1"/>
    <property type="molecule type" value="Genomic_DNA"/>
</dbReference>
<dbReference type="PANTHER" id="PTHR48077:SF3">
    <property type="entry name" value="TRYPTOPHAN SYNTHASE"/>
    <property type="match status" value="1"/>
</dbReference>
<comment type="caution">
    <text evidence="3">The sequence shown here is derived from an EMBL/GenBank/DDBJ whole genome shotgun (WGS) entry which is preliminary data.</text>
</comment>
<dbReference type="GO" id="GO:0005737">
    <property type="term" value="C:cytoplasm"/>
    <property type="evidence" value="ECO:0007669"/>
    <property type="project" value="TreeGrafter"/>
</dbReference>
<evidence type="ECO:0000313" key="3">
    <source>
        <dbReference type="EMBL" id="PSO06711.1"/>
    </source>
</evidence>
<evidence type="ECO:0000256" key="2">
    <source>
        <dbReference type="ARBA" id="ARBA00022898"/>
    </source>
</evidence>
<dbReference type="PANTHER" id="PTHR48077">
    <property type="entry name" value="TRYPTOPHAN SYNTHASE-RELATED"/>
    <property type="match status" value="1"/>
</dbReference>
<reference evidence="3 4" key="1">
    <citation type="submission" date="2017-04" db="EMBL/GenBank/DDBJ databases">
        <title>Novel microbial lineages endemic to geothermal iron-oxide mats fill important gaps in the evolutionary history of Archaea.</title>
        <authorList>
            <person name="Jay Z.J."/>
            <person name="Beam J.P."/>
            <person name="Dlakic M."/>
            <person name="Rusch D.B."/>
            <person name="Kozubal M.A."/>
            <person name="Inskeep W.P."/>
        </authorList>
    </citation>
    <scope>NUCLEOTIDE SEQUENCE [LARGE SCALE GENOMIC DNA]</scope>
    <source>
        <strain evidence="3">BE_D</strain>
    </source>
</reference>
<comment type="cofactor">
    <cofactor evidence="1">
        <name>pyridoxal 5'-phosphate</name>
        <dbReference type="ChEBI" id="CHEBI:597326"/>
    </cofactor>
</comment>
<dbReference type="AlphaFoldDB" id="A0A2R6C755"/>
<gene>
    <name evidence="3" type="ORF">B9Q04_14650</name>
</gene>
<dbReference type="Proteomes" id="UP000242015">
    <property type="component" value="Unassembled WGS sequence"/>
</dbReference>
<accession>A0A2R6C755</accession>
<keyword evidence="2" id="KW-0663">Pyridoxal phosphate</keyword>
<dbReference type="GO" id="GO:0004834">
    <property type="term" value="F:tryptophan synthase activity"/>
    <property type="evidence" value="ECO:0007669"/>
    <property type="project" value="InterPro"/>
</dbReference>
<proteinExistence type="predicted"/>
<dbReference type="SUPFAM" id="SSF53686">
    <property type="entry name" value="Tryptophan synthase beta subunit-like PLP-dependent enzymes"/>
    <property type="match status" value="1"/>
</dbReference>
<sequence>MTDEEAVKAFETLSRSEGIIPALESSHALAYAIKLAATLPRDTTIVVTLSGRGDKDVESVAKFRGSQL</sequence>
<evidence type="ECO:0008006" key="5">
    <source>
        <dbReference type="Google" id="ProtNLM"/>
    </source>
</evidence>
<protein>
    <recommendedName>
        <fullName evidence="5">Tryptophan synthase subunit beta</fullName>
    </recommendedName>
</protein>
<dbReference type="Gene3D" id="3.40.50.1100">
    <property type="match status" value="1"/>
</dbReference>
<evidence type="ECO:0000256" key="1">
    <source>
        <dbReference type="ARBA" id="ARBA00001933"/>
    </source>
</evidence>
<dbReference type="InterPro" id="IPR036052">
    <property type="entry name" value="TrpB-like_PALP_sf"/>
</dbReference>
<dbReference type="InterPro" id="IPR023026">
    <property type="entry name" value="Trp_synth_beta/beta-like"/>
</dbReference>
<evidence type="ECO:0000313" key="4">
    <source>
        <dbReference type="Proteomes" id="UP000242015"/>
    </source>
</evidence>